<dbReference type="InterPro" id="IPR001789">
    <property type="entry name" value="Sig_transdc_resp-reg_receiver"/>
</dbReference>
<evidence type="ECO:0000259" key="4">
    <source>
        <dbReference type="PROSITE" id="PS50110"/>
    </source>
</evidence>
<dbReference type="Pfam" id="PF00072">
    <property type="entry name" value="Response_reg"/>
    <property type="match status" value="1"/>
</dbReference>
<feature type="domain" description="Response regulatory" evidence="4">
    <location>
        <begin position="105"/>
        <end position="221"/>
    </location>
</feature>
<dbReference type="SUPFAM" id="SSF52172">
    <property type="entry name" value="CheY-like"/>
    <property type="match status" value="1"/>
</dbReference>
<accession>A0A9P7CE97</accession>
<keyword evidence="6" id="KW-1185">Reference proteome</keyword>
<sequence length="319" mass="35183">MRCVTPTPVPSRWSSPTARVASCCTCAMMAWASPTSTPATATGACRACARGRSAWVPSCSCGPALDWVPKLRWRFPRGACITDFHRVGAGPGALRSMTEIPAPIRVLVVDDHPLLRDGLAALLGAQADLQLLGEAADGEEAIACYQRLHPDVVLMDLQMPRLDGVEAIVRIRALDPRARIIVLTTYRGDVRAVRALQAGASAYLLKDMLRHELVDTIRMAQTARQHQHQAEVDRIDAVGPGHRQEDRRADQDHRRQVHEGAQQQQHHHDHQQHHELAVRERLQEIHGRSRYLQVGQQPAENGGGGDHEQDHAAAGTARW</sequence>
<name>A0A9P7CE97_9FUNG</name>
<proteinExistence type="predicted"/>
<dbReference type="PANTHER" id="PTHR43214:SF43">
    <property type="entry name" value="TWO-COMPONENT RESPONSE REGULATOR"/>
    <property type="match status" value="1"/>
</dbReference>
<dbReference type="InterPro" id="IPR011006">
    <property type="entry name" value="CheY-like_superfamily"/>
</dbReference>
<dbReference type="GO" id="GO:0003677">
    <property type="term" value="F:DNA binding"/>
    <property type="evidence" value="ECO:0007669"/>
    <property type="project" value="UniProtKB-KW"/>
</dbReference>
<evidence type="ECO:0000313" key="6">
    <source>
        <dbReference type="Proteomes" id="UP000740926"/>
    </source>
</evidence>
<dbReference type="EMBL" id="JAANIU010005241">
    <property type="protein sequence ID" value="KAG1548938.1"/>
    <property type="molecule type" value="Genomic_DNA"/>
</dbReference>
<dbReference type="InterPro" id="IPR039420">
    <property type="entry name" value="WalR-like"/>
</dbReference>
<reference evidence="5 6" key="1">
    <citation type="journal article" date="2020" name="Microb. Genom.">
        <title>Genetic diversity of clinical and environmental Mucorales isolates obtained from an investigation of mucormycosis cases among solid organ transplant recipients.</title>
        <authorList>
            <person name="Nguyen M.H."/>
            <person name="Kaul D."/>
            <person name="Muto C."/>
            <person name="Cheng S.J."/>
            <person name="Richter R.A."/>
            <person name="Bruno V.M."/>
            <person name="Liu G."/>
            <person name="Beyhan S."/>
            <person name="Sundermann A.J."/>
            <person name="Mounaud S."/>
            <person name="Pasculle A.W."/>
            <person name="Nierman W.C."/>
            <person name="Driscoll E."/>
            <person name="Cumbie R."/>
            <person name="Clancy C.J."/>
            <person name="Dupont C.L."/>
        </authorList>
    </citation>
    <scope>NUCLEOTIDE SEQUENCE [LARGE SCALE GENOMIC DNA]</scope>
    <source>
        <strain evidence="5 6">GL24</strain>
    </source>
</reference>
<dbReference type="AlphaFoldDB" id="A0A9P7CE97"/>
<dbReference type="PANTHER" id="PTHR43214">
    <property type="entry name" value="TWO-COMPONENT RESPONSE REGULATOR"/>
    <property type="match status" value="1"/>
</dbReference>
<dbReference type="CDD" id="cd17535">
    <property type="entry name" value="REC_NarL-like"/>
    <property type="match status" value="1"/>
</dbReference>
<dbReference type="PROSITE" id="PS50110">
    <property type="entry name" value="RESPONSE_REGULATORY"/>
    <property type="match status" value="1"/>
</dbReference>
<comment type="caution">
    <text evidence="5">The sequence shown here is derived from an EMBL/GenBank/DDBJ whole genome shotgun (WGS) entry which is preliminary data.</text>
</comment>
<keyword evidence="1" id="KW-0238">DNA-binding</keyword>
<dbReference type="GO" id="GO:0000160">
    <property type="term" value="P:phosphorelay signal transduction system"/>
    <property type="evidence" value="ECO:0007669"/>
    <property type="project" value="InterPro"/>
</dbReference>
<protein>
    <recommendedName>
        <fullName evidence="4">Response regulatory domain-containing protein</fullName>
    </recommendedName>
</protein>
<evidence type="ECO:0000256" key="1">
    <source>
        <dbReference type="ARBA" id="ARBA00023125"/>
    </source>
</evidence>
<gene>
    <name evidence="5" type="ORF">G6F50_013405</name>
</gene>
<evidence type="ECO:0000256" key="3">
    <source>
        <dbReference type="SAM" id="MobiDB-lite"/>
    </source>
</evidence>
<feature type="modified residue" description="4-aspartylphosphate" evidence="2">
    <location>
        <position position="156"/>
    </location>
</feature>
<dbReference type="InterPro" id="IPR058245">
    <property type="entry name" value="NreC/VraR/RcsB-like_REC"/>
</dbReference>
<feature type="region of interest" description="Disordered" evidence="3">
    <location>
        <begin position="295"/>
        <end position="319"/>
    </location>
</feature>
<organism evidence="5 6">
    <name type="scientific">Rhizopus delemar</name>
    <dbReference type="NCBI Taxonomy" id="936053"/>
    <lineage>
        <taxon>Eukaryota</taxon>
        <taxon>Fungi</taxon>
        <taxon>Fungi incertae sedis</taxon>
        <taxon>Mucoromycota</taxon>
        <taxon>Mucoromycotina</taxon>
        <taxon>Mucoromycetes</taxon>
        <taxon>Mucorales</taxon>
        <taxon>Mucorineae</taxon>
        <taxon>Rhizopodaceae</taxon>
        <taxon>Rhizopus</taxon>
    </lineage>
</organism>
<evidence type="ECO:0000313" key="5">
    <source>
        <dbReference type="EMBL" id="KAG1548938.1"/>
    </source>
</evidence>
<evidence type="ECO:0000256" key="2">
    <source>
        <dbReference type="PROSITE-ProRule" id="PRU00169"/>
    </source>
</evidence>
<keyword evidence="2" id="KW-0597">Phosphoprotein</keyword>
<dbReference type="SMART" id="SM00448">
    <property type="entry name" value="REC"/>
    <property type="match status" value="1"/>
</dbReference>
<dbReference type="Proteomes" id="UP000740926">
    <property type="component" value="Unassembled WGS sequence"/>
</dbReference>
<feature type="compositionally biased region" description="Basic and acidic residues" evidence="3">
    <location>
        <begin position="228"/>
        <end position="258"/>
    </location>
</feature>
<feature type="region of interest" description="Disordered" evidence="3">
    <location>
        <begin position="224"/>
        <end position="276"/>
    </location>
</feature>
<dbReference type="Gene3D" id="3.40.50.2300">
    <property type="match status" value="1"/>
</dbReference>